<feature type="transmembrane region" description="Helical" evidence="1">
    <location>
        <begin position="43"/>
        <end position="63"/>
    </location>
</feature>
<accession>A0A0F9LBW6</accession>
<keyword evidence="1" id="KW-0472">Membrane</keyword>
<evidence type="ECO:0000313" key="2">
    <source>
        <dbReference type="EMBL" id="KKM92369.1"/>
    </source>
</evidence>
<dbReference type="EMBL" id="LAZR01006401">
    <property type="protein sequence ID" value="KKM92369.1"/>
    <property type="molecule type" value="Genomic_DNA"/>
</dbReference>
<proteinExistence type="predicted"/>
<organism evidence="2">
    <name type="scientific">marine sediment metagenome</name>
    <dbReference type="NCBI Taxonomy" id="412755"/>
    <lineage>
        <taxon>unclassified sequences</taxon>
        <taxon>metagenomes</taxon>
        <taxon>ecological metagenomes</taxon>
    </lineage>
</organism>
<name>A0A0F9LBW6_9ZZZZ</name>
<sequence length="97" mass="11162">MSTIEKWKYNKLKIRIIGVAELLFLVIGAMVSFKYGGRLTTTLFMSIFLITFVAHIITLVIYWRCPSCNKIQPFWEKHHRASVGSLSNCVYCGVPYV</sequence>
<gene>
    <name evidence="2" type="ORF">LCGC14_1219110</name>
</gene>
<evidence type="ECO:0000256" key="1">
    <source>
        <dbReference type="SAM" id="Phobius"/>
    </source>
</evidence>
<reference evidence="2" key="1">
    <citation type="journal article" date="2015" name="Nature">
        <title>Complex archaea that bridge the gap between prokaryotes and eukaryotes.</title>
        <authorList>
            <person name="Spang A."/>
            <person name="Saw J.H."/>
            <person name="Jorgensen S.L."/>
            <person name="Zaremba-Niedzwiedzka K."/>
            <person name="Martijn J."/>
            <person name="Lind A.E."/>
            <person name="van Eijk R."/>
            <person name="Schleper C."/>
            <person name="Guy L."/>
            <person name="Ettema T.J."/>
        </authorList>
    </citation>
    <scope>NUCLEOTIDE SEQUENCE</scope>
</reference>
<feature type="transmembrane region" description="Helical" evidence="1">
    <location>
        <begin position="12"/>
        <end position="31"/>
    </location>
</feature>
<protein>
    <submittedName>
        <fullName evidence="2">Uncharacterized protein</fullName>
    </submittedName>
</protein>
<keyword evidence="1" id="KW-0812">Transmembrane</keyword>
<comment type="caution">
    <text evidence="2">The sequence shown here is derived from an EMBL/GenBank/DDBJ whole genome shotgun (WGS) entry which is preliminary data.</text>
</comment>
<keyword evidence="1" id="KW-1133">Transmembrane helix</keyword>
<dbReference type="AlphaFoldDB" id="A0A0F9LBW6"/>